<dbReference type="RefSeq" id="WP_074894724.1">
    <property type="nucleotide sequence ID" value="NZ_CP031252.1"/>
</dbReference>
<evidence type="ECO:0000313" key="2">
    <source>
        <dbReference type="EMBL" id="STZ68348.1"/>
    </source>
</evidence>
<feature type="signal peptide" evidence="1">
    <location>
        <begin position="1"/>
        <end position="21"/>
    </location>
</feature>
<dbReference type="AlphaFoldDB" id="A0A378TZG1"/>
<dbReference type="EMBL" id="UGQW01000002">
    <property type="protein sequence ID" value="STZ68348.1"/>
    <property type="molecule type" value="Genomic_DNA"/>
</dbReference>
<keyword evidence="1" id="KW-0732">Signal</keyword>
<reference evidence="2 3" key="1">
    <citation type="submission" date="2018-06" db="EMBL/GenBank/DDBJ databases">
        <authorList>
            <consortium name="Pathogen Informatics"/>
            <person name="Doyle S."/>
        </authorList>
    </citation>
    <scope>NUCLEOTIDE SEQUENCE [LARGE SCALE GENOMIC DNA]</scope>
    <source>
        <strain evidence="2 3">NCTC10660</strain>
    </source>
</reference>
<name>A0A378TZG1_NEIEL</name>
<accession>A0A378TZG1</accession>
<evidence type="ECO:0000256" key="1">
    <source>
        <dbReference type="SAM" id="SignalP"/>
    </source>
</evidence>
<feature type="chain" id="PRO_5016838186" description="Periplasmic protein" evidence="1">
    <location>
        <begin position="22"/>
        <end position="115"/>
    </location>
</feature>
<proteinExistence type="predicted"/>
<evidence type="ECO:0000313" key="3">
    <source>
        <dbReference type="Proteomes" id="UP000254927"/>
    </source>
</evidence>
<sequence length="115" mass="12155">MKTALRFLTATALMLSAQAFAQTPPPGVYMTMGSQLIGILTDGSYCMVVQNDVKNGGWQETPNGLQLDDGKTVIADNGSGGYTINGKPAMLMNGGNTAGMCASIKEHAEEKRRAR</sequence>
<dbReference type="Proteomes" id="UP000254927">
    <property type="component" value="Unassembled WGS sequence"/>
</dbReference>
<evidence type="ECO:0008006" key="4">
    <source>
        <dbReference type="Google" id="ProtNLM"/>
    </source>
</evidence>
<organism evidence="2 3">
    <name type="scientific">Neisseria elongata</name>
    <dbReference type="NCBI Taxonomy" id="495"/>
    <lineage>
        <taxon>Bacteria</taxon>
        <taxon>Pseudomonadati</taxon>
        <taxon>Pseudomonadota</taxon>
        <taxon>Betaproteobacteria</taxon>
        <taxon>Neisseriales</taxon>
        <taxon>Neisseriaceae</taxon>
        <taxon>Neisseria</taxon>
    </lineage>
</organism>
<protein>
    <recommendedName>
        <fullName evidence="4">Periplasmic protein</fullName>
    </recommendedName>
</protein>
<dbReference type="GeneID" id="93352851"/>
<gene>
    <name evidence="2" type="ORF">NCTC10660_01864</name>
</gene>